<dbReference type="EMBL" id="BMKP01000011">
    <property type="protein sequence ID" value="GGF25957.1"/>
    <property type="molecule type" value="Genomic_DNA"/>
</dbReference>
<proteinExistence type="predicted"/>
<keyword evidence="3" id="KW-1185">Reference proteome</keyword>
<accession>A0ABQ1UV24</accession>
<keyword evidence="1" id="KW-1133">Transmembrane helix</keyword>
<organism evidence="2 3">
    <name type="scientific">Flavobacterium limi</name>
    <dbReference type="NCBI Taxonomy" id="2045105"/>
    <lineage>
        <taxon>Bacteria</taxon>
        <taxon>Pseudomonadati</taxon>
        <taxon>Bacteroidota</taxon>
        <taxon>Flavobacteriia</taxon>
        <taxon>Flavobacteriales</taxon>
        <taxon>Flavobacteriaceae</taxon>
        <taxon>Flavobacterium</taxon>
    </lineage>
</organism>
<gene>
    <name evidence="2" type="ORF">GCM10011518_39160</name>
</gene>
<evidence type="ECO:0000313" key="3">
    <source>
        <dbReference type="Proteomes" id="UP000655016"/>
    </source>
</evidence>
<feature type="transmembrane region" description="Helical" evidence="1">
    <location>
        <begin position="12"/>
        <end position="35"/>
    </location>
</feature>
<comment type="caution">
    <text evidence="2">The sequence shown here is derived from an EMBL/GenBank/DDBJ whole genome shotgun (WGS) entry which is preliminary data.</text>
</comment>
<keyword evidence="1" id="KW-0472">Membrane</keyword>
<dbReference type="RefSeq" id="WP_163396129.1">
    <property type="nucleotide sequence ID" value="NZ_BMKP01000011.1"/>
</dbReference>
<evidence type="ECO:0008006" key="4">
    <source>
        <dbReference type="Google" id="ProtNLM"/>
    </source>
</evidence>
<evidence type="ECO:0000256" key="1">
    <source>
        <dbReference type="SAM" id="Phobius"/>
    </source>
</evidence>
<reference evidence="3" key="1">
    <citation type="journal article" date="2019" name="Int. J. Syst. Evol. Microbiol.">
        <title>The Global Catalogue of Microorganisms (GCM) 10K type strain sequencing project: providing services to taxonomists for standard genome sequencing and annotation.</title>
        <authorList>
            <consortium name="The Broad Institute Genomics Platform"/>
            <consortium name="The Broad Institute Genome Sequencing Center for Infectious Disease"/>
            <person name="Wu L."/>
            <person name="Ma J."/>
        </authorList>
    </citation>
    <scope>NUCLEOTIDE SEQUENCE [LARGE SCALE GENOMIC DNA]</scope>
    <source>
        <strain evidence="3">CGMCC 1.16060</strain>
    </source>
</reference>
<name>A0ABQ1UV24_9FLAO</name>
<keyword evidence="1" id="KW-0812">Transmembrane</keyword>
<feature type="transmembrane region" description="Helical" evidence="1">
    <location>
        <begin position="47"/>
        <end position="69"/>
    </location>
</feature>
<sequence>MKHFRTQFNYIILVGRFIFTIFFAGLSVLMLYLIIENFMAKDYLAMMIFGIIFNLIMIYFTYLLIIAIIKQSYNFTFEEGSIYKISVLSRQKELLKTTEIKGFSTSEYPLKIWNFKSLILYFQNGKKIELPQFLYFNFKEIENKLIENSIRKFGHEKHKWKSITSRHYEFE</sequence>
<dbReference type="Proteomes" id="UP000655016">
    <property type="component" value="Unassembled WGS sequence"/>
</dbReference>
<evidence type="ECO:0000313" key="2">
    <source>
        <dbReference type="EMBL" id="GGF25957.1"/>
    </source>
</evidence>
<protein>
    <recommendedName>
        <fullName evidence="4">YcxB-like protein</fullName>
    </recommendedName>
</protein>